<evidence type="ECO:0000313" key="2">
    <source>
        <dbReference type="Proteomes" id="UP001283341"/>
    </source>
</evidence>
<comment type="caution">
    <text evidence="1">The sequence shown here is derived from an EMBL/GenBank/DDBJ whole genome shotgun (WGS) entry which is preliminary data.</text>
</comment>
<gene>
    <name evidence="1" type="ORF">B0H66DRAFT_573156</name>
</gene>
<reference evidence="1" key="2">
    <citation type="submission" date="2023-06" db="EMBL/GenBank/DDBJ databases">
        <authorList>
            <consortium name="Lawrence Berkeley National Laboratory"/>
            <person name="Haridas S."/>
            <person name="Hensen N."/>
            <person name="Bonometti L."/>
            <person name="Westerberg I."/>
            <person name="Brannstrom I.O."/>
            <person name="Guillou S."/>
            <person name="Cros-Aarteil S."/>
            <person name="Calhoun S."/>
            <person name="Kuo A."/>
            <person name="Mondo S."/>
            <person name="Pangilinan J."/>
            <person name="Riley R."/>
            <person name="Labutti K."/>
            <person name="Andreopoulos B."/>
            <person name="Lipzen A."/>
            <person name="Chen C."/>
            <person name="Yanf M."/>
            <person name="Daum C."/>
            <person name="Ng V."/>
            <person name="Clum A."/>
            <person name="Steindorff A."/>
            <person name="Ohm R."/>
            <person name="Martin F."/>
            <person name="Silar P."/>
            <person name="Natvig D."/>
            <person name="Lalanne C."/>
            <person name="Gautier V."/>
            <person name="Ament-Velasquez S.L."/>
            <person name="Kruys A."/>
            <person name="Hutchinson M.I."/>
            <person name="Powell A.J."/>
            <person name="Barry K."/>
            <person name="Miller A.N."/>
            <person name="Grigoriev I.V."/>
            <person name="Debuchy R."/>
            <person name="Gladieux P."/>
            <person name="Thoren M.H."/>
            <person name="Johannesson H."/>
        </authorList>
    </citation>
    <scope>NUCLEOTIDE SEQUENCE</scope>
    <source>
        <strain evidence="1">CBS 118394</strain>
    </source>
</reference>
<reference evidence="1" key="1">
    <citation type="journal article" date="2023" name="Mol. Phylogenet. Evol.">
        <title>Genome-scale phylogeny and comparative genomics of the fungal order Sordariales.</title>
        <authorList>
            <person name="Hensen N."/>
            <person name="Bonometti L."/>
            <person name="Westerberg I."/>
            <person name="Brannstrom I.O."/>
            <person name="Guillou S."/>
            <person name="Cros-Aarteil S."/>
            <person name="Calhoun S."/>
            <person name="Haridas S."/>
            <person name="Kuo A."/>
            <person name="Mondo S."/>
            <person name="Pangilinan J."/>
            <person name="Riley R."/>
            <person name="LaButti K."/>
            <person name="Andreopoulos B."/>
            <person name="Lipzen A."/>
            <person name="Chen C."/>
            <person name="Yan M."/>
            <person name="Daum C."/>
            <person name="Ng V."/>
            <person name="Clum A."/>
            <person name="Steindorff A."/>
            <person name="Ohm R.A."/>
            <person name="Martin F."/>
            <person name="Silar P."/>
            <person name="Natvig D.O."/>
            <person name="Lalanne C."/>
            <person name="Gautier V."/>
            <person name="Ament-Velasquez S.L."/>
            <person name="Kruys A."/>
            <person name="Hutchinson M.I."/>
            <person name="Powell A.J."/>
            <person name="Barry K."/>
            <person name="Miller A.N."/>
            <person name="Grigoriev I.V."/>
            <person name="Debuchy R."/>
            <person name="Gladieux P."/>
            <person name="Hiltunen Thoren M."/>
            <person name="Johannesson H."/>
        </authorList>
    </citation>
    <scope>NUCLEOTIDE SEQUENCE</scope>
    <source>
        <strain evidence="1">CBS 118394</strain>
    </source>
</reference>
<proteinExistence type="predicted"/>
<dbReference type="Proteomes" id="UP001283341">
    <property type="component" value="Unassembled WGS sequence"/>
</dbReference>
<organism evidence="1 2">
    <name type="scientific">Apodospora peruviana</name>
    <dbReference type="NCBI Taxonomy" id="516989"/>
    <lineage>
        <taxon>Eukaryota</taxon>
        <taxon>Fungi</taxon>
        <taxon>Dikarya</taxon>
        <taxon>Ascomycota</taxon>
        <taxon>Pezizomycotina</taxon>
        <taxon>Sordariomycetes</taxon>
        <taxon>Sordariomycetidae</taxon>
        <taxon>Sordariales</taxon>
        <taxon>Lasiosphaeriaceae</taxon>
        <taxon>Apodospora</taxon>
    </lineage>
</organism>
<dbReference type="EMBL" id="JAUEDM010000001">
    <property type="protein sequence ID" value="KAK3331524.1"/>
    <property type="molecule type" value="Genomic_DNA"/>
</dbReference>
<name>A0AAE0IUJ7_9PEZI</name>
<accession>A0AAE0IUJ7</accession>
<evidence type="ECO:0008006" key="3">
    <source>
        <dbReference type="Google" id="ProtNLM"/>
    </source>
</evidence>
<sequence>MHLTTTLLGAVAALGDDGFPNPNPEQLKKIQNLADGTLSNAPPPAVAPKASSFTAFKLIAMNEQFEVAFFTSLIKNITDNVPGFELPSSAKKDELLDILETVLAQEKLHAINAQKTLAKFNQPVPQPCVYQFPTTSVYDAIALAEKFTALVLGTLQDASQLFAKNGDFGPVRSVASSLGQEGEQEGFYRILLAKKPSEKPFLTTNVAEFAFSALQQFIVPGSCPFDVKTIGLPIFPPLQVLTANGGADIETRNQYLTFKADLTGIEAAKKFYGGDGKGLFVTYFSGQLLPFSVPVQNVKWAGEVVTFDALLPYEENDMDGLSVASLTTADKFAAPGEVVGATLAAPGLVQVDDRTKAWDQNLKI</sequence>
<protein>
    <recommendedName>
        <fullName evidence="3">Late sexual development protein</fullName>
    </recommendedName>
</protein>
<evidence type="ECO:0000313" key="1">
    <source>
        <dbReference type="EMBL" id="KAK3331524.1"/>
    </source>
</evidence>
<dbReference type="AlphaFoldDB" id="A0AAE0IUJ7"/>
<keyword evidence="2" id="KW-1185">Reference proteome</keyword>